<protein>
    <submittedName>
        <fullName evidence="2">Neural proliferation differentiation and control protein 1-like protein</fullName>
    </submittedName>
</protein>
<evidence type="ECO:0000313" key="3">
    <source>
        <dbReference type="Proteomes" id="UP001279410"/>
    </source>
</evidence>
<dbReference type="AlphaFoldDB" id="A0AAD3MHP2"/>
<sequence>MLLLLLSSPRSGRQHRASLLLLLAAVLLYVASVCAGLPAGSKCPRHIDCAKEGRHCCKARLPPTVGPASHCRRMRKDAAWRGGSTVMWYEEKIT</sequence>
<evidence type="ECO:0000313" key="2">
    <source>
        <dbReference type="EMBL" id="GLD54912.1"/>
    </source>
</evidence>
<gene>
    <name evidence="2" type="ORF">AKAME5_002847500</name>
</gene>
<dbReference type="EMBL" id="BRZM01004123">
    <property type="protein sequence ID" value="GLD54912.1"/>
    <property type="molecule type" value="Genomic_DNA"/>
</dbReference>
<keyword evidence="1" id="KW-0732">Signal</keyword>
<evidence type="ECO:0000256" key="1">
    <source>
        <dbReference type="SAM" id="SignalP"/>
    </source>
</evidence>
<feature type="chain" id="PRO_5041917251" evidence="1">
    <location>
        <begin position="36"/>
        <end position="94"/>
    </location>
</feature>
<reference evidence="2" key="1">
    <citation type="submission" date="2022-08" db="EMBL/GenBank/DDBJ databases">
        <title>Genome sequencing of akame (Lates japonicus).</title>
        <authorList>
            <person name="Hashiguchi Y."/>
            <person name="Takahashi H."/>
        </authorList>
    </citation>
    <scope>NUCLEOTIDE SEQUENCE</scope>
    <source>
        <strain evidence="2">Kochi</strain>
    </source>
</reference>
<dbReference type="Proteomes" id="UP001279410">
    <property type="component" value="Unassembled WGS sequence"/>
</dbReference>
<organism evidence="2 3">
    <name type="scientific">Lates japonicus</name>
    <name type="common">Japanese lates</name>
    <dbReference type="NCBI Taxonomy" id="270547"/>
    <lineage>
        <taxon>Eukaryota</taxon>
        <taxon>Metazoa</taxon>
        <taxon>Chordata</taxon>
        <taxon>Craniata</taxon>
        <taxon>Vertebrata</taxon>
        <taxon>Euteleostomi</taxon>
        <taxon>Actinopterygii</taxon>
        <taxon>Neopterygii</taxon>
        <taxon>Teleostei</taxon>
        <taxon>Neoteleostei</taxon>
        <taxon>Acanthomorphata</taxon>
        <taxon>Carangaria</taxon>
        <taxon>Carangaria incertae sedis</taxon>
        <taxon>Centropomidae</taxon>
        <taxon>Lates</taxon>
    </lineage>
</organism>
<keyword evidence="3" id="KW-1185">Reference proteome</keyword>
<feature type="signal peptide" evidence="1">
    <location>
        <begin position="1"/>
        <end position="35"/>
    </location>
</feature>
<proteinExistence type="predicted"/>
<name>A0AAD3MHP2_LATJO</name>
<accession>A0AAD3MHP2</accession>
<comment type="caution">
    <text evidence="2">The sequence shown here is derived from an EMBL/GenBank/DDBJ whole genome shotgun (WGS) entry which is preliminary data.</text>
</comment>